<dbReference type="Gene3D" id="3.40.30.10">
    <property type="entry name" value="Glutaredoxin"/>
    <property type="match status" value="1"/>
</dbReference>
<keyword evidence="4" id="KW-1185">Reference proteome</keyword>
<gene>
    <name evidence="3" type="ORF">SM757_00515</name>
</gene>
<dbReference type="InterPro" id="IPR036249">
    <property type="entry name" value="Thioredoxin-like_sf"/>
</dbReference>
<feature type="chain" id="PRO_5045214992" evidence="2">
    <location>
        <begin position="23"/>
        <end position="297"/>
    </location>
</feature>
<evidence type="ECO:0000256" key="1">
    <source>
        <dbReference type="SAM" id="MobiDB-lite"/>
    </source>
</evidence>
<dbReference type="RefSeq" id="WP_322464143.1">
    <property type="nucleotide sequence ID" value="NZ_JAXOJX010000001.1"/>
</dbReference>
<organism evidence="3 4">
    <name type="scientific">Azohydromonas lata</name>
    <dbReference type="NCBI Taxonomy" id="45677"/>
    <lineage>
        <taxon>Bacteria</taxon>
        <taxon>Pseudomonadati</taxon>
        <taxon>Pseudomonadota</taxon>
        <taxon>Betaproteobacteria</taxon>
        <taxon>Burkholderiales</taxon>
        <taxon>Sphaerotilaceae</taxon>
        <taxon>Azohydromonas</taxon>
    </lineage>
</organism>
<evidence type="ECO:0000256" key="2">
    <source>
        <dbReference type="SAM" id="SignalP"/>
    </source>
</evidence>
<feature type="region of interest" description="Disordered" evidence="1">
    <location>
        <begin position="20"/>
        <end position="44"/>
    </location>
</feature>
<accession>A0ABU5I7H2</accession>
<evidence type="ECO:0000313" key="3">
    <source>
        <dbReference type="EMBL" id="MDZ5455044.1"/>
    </source>
</evidence>
<dbReference type="Proteomes" id="UP001293718">
    <property type="component" value="Unassembled WGS sequence"/>
</dbReference>
<dbReference type="Pfam" id="PF13728">
    <property type="entry name" value="TraF"/>
    <property type="match status" value="1"/>
</dbReference>
<dbReference type="SUPFAM" id="SSF52833">
    <property type="entry name" value="Thioredoxin-like"/>
    <property type="match status" value="1"/>
</dbReference>
<feature type="compositionally biased region" description="Low complexity" evidence="1">
    <location>
        <begin position="21"/>
        <end position="35"/>
    </location>
</feature>
<proteinExistence type="predicted"/>
<comment type="caution">
    <text evidence="3">The sequence shown here is derived from an EMBL/GenBank/DDBJ whole genome shotgun (WGS) entry which is preliminary data.</text>
</comment>
<dbReference type="EMBL" id="JAXOJX010000001">
    <property type="protein sequence ID" value="MDZ5455044.1"/>
    <property type="molecule type" value="Genomic_DNA"/>
</dbReference>
<feature type="region of interest" description="Disordered" evidence="1">
    <location>
        <begin position="58"/>
        <end position="86"/>
    </location>
</feature>
<dbReference type="NCBIfam" id="TIGR02740">
    <property type="entry name" value="TraF-like"/>
    <property type="match status" value="1"/>
</dbReference>
<geneLocation type="plasmid" evidence="3">
    <name>unnamed</name>
</geneLocation>
<name>A0ABU5I7H2_9BURK</name>
<keyword evidence="3" id="KW-0614">Plasmid</keyword>
<dbReference type="InterPro" id="IPR039555">
    <property type="entry name" value="TraF/TrbB"/>
</dbReference>
<dbReference type="InterPro" id="IPR014111">
    <property type="entry name" value="T4SS_TraF-like"/>
</dbReference>
<keyword evidence="2" id="KW-0732">Signal</keyword>
<evidence type="ECO:0000313" key="4">
    <source>
        <dbReference type="Proteomes" id="UP001293718"/>
    </source>
</evidence>
<feature type="signal peptide" evidence="2">
    <location>
        <begin position="1"/>
        <end position="22"/>
    </location>
</feature>
<reference evidence="3 4" key="1">
    <citation type="submission" date="2023-11" db="EMBL/GenBank/DDBJ databases">
        <title>Draft genome of Azohydromonas lata strain H1 (DSM1123), a polyhydroxyalkanoate producer.</title>
        <authorList>
            <person name="Traversa D."/>
            <person name="D'Addabbo P."/>
            <person name="Pazzani C."/>
            <person name="Manzari C."/>
            <person name="Chiara M."/>
            <person name="Scrascia M."/>
        </authorList>
    </citation>
    <scope>NUCLEOTIDE SEQUENCE [LARGE SCALE GENOMIC DNA]</scope>
    <source>
        <strain evidence="3 4">H1</strain>
        <plasmid evidence="3">unnamed</plasmid>
    </source>
</reference>
<protein>
    <submittedName>
        <fullName evidence="3">Conjugal transfer protein TraF</fullName>
    </submittedName>
</protein>
<sequence length="297" mass="32998">MYRKIIAVIVSTLTVAAGPVAAQRASDPASPASRSITDSLPNSNQSFLDDIRRGWHFFNDPEPEVDEPKERAKPAPRASFQTKDADTEDLRRFDAMQKELERYRKIAVLNPTDNNVRRYMEMENRVYRMAGRFSEVTQRVAWSTPELDMSLQGRPINARAIDVFDKVQAGQRQEAVAALAKSHVMFFFFRSDCPYCHAFSPTLRAFEAKSGIKVVPVSLDGGGLPVYPEPRRDNGIATTLQVTQVPALYLAEPASGKITPIGFGILSESQLIERISTVSAPGAEATLPSATRRIRLQ</sequence>